<dbReference type="GO" id="GO:0000175">
    <property type="term" value="F:3'-5'-RNA exonuclease activity"/>
    <property type="evidence" value="ECO:0007669"/>
    <property type="project" value="TreeGrafter"/>
</dbReference>
<organism evidence="2 4">
    <name type="scientific">Plasmodium vinckei vinckei</name>
    <dbReference type="NCBI Taxonomy" id="54757"/>
    <lineage>
        <taxon>Eukaryota</taxon>
        <taxon>Sar</taxon>
        <taxon>Alveolata</taxon>
        <taxon>Apicomplexa</taxon>
        <taxon>Aconoidasida</taxon>
        <taxon>Haemosporida</taxon>
        <taxon>Plasmodiidae</taxon>
        <taxon>Plasmodium</taxon>
        <taxon>Plasmodium (Vinckeia)</taxon>
    </lineage>
</organism>
<reference evidence="3 5" key="2">
    <citation type="submission" date="2019-01" db="EMBL/GenBank/DDBJ databases">
        <authorList>
            <person name="Ramaprasad A."/>
        </authorList>
    </citation>
    <scope>NUCLEOTIDE SEQUENCE [LARGE SCALE GENOMIC DNA]</scope>
</reference>
<dbReference type="SUPFAM" id="SSF56219">
    <property type="entry name" value="DNase I-like"/>
    <property type="match status" value="1"/>
</dbReference>
<dbReference type="Pfam" id="PF03372">
    <property type="entry name" value="Exo_endo_phos"/>
    <property type="match status" value="1"/>
</dbReference>
<dbReference type="RefSeq" id="XP_008626378.1">
    <property type="nucleotide sequence ID" value="XM_008628156.1"/>
</dbReference>
<dbReference type="GeneID" id="19962724"/>
<dbReference type="VEuPathDB" id="PlasmoDB:PVVCY_0200590"/>
<dbReference type="InterPro" id="IPR005135">
    <property type="entry name" value="Endo/exonuclease/phosphatase"/>
</dbReference>
<proteinExistence type="predicted"/>
<evidence type="ECO:0000313" key="5">
    <source>
        <dbReference type="Proteomes" id="UP000290582"/>
    </source>
</evidence>
<dbReference type="EMBL" id="LR215058">
    <property type="protein sequence ID" value="VEV54621.1"/>
    <property type="molecule type" value="Genomic_DNA"/>
</dbReference>
<dbReference type="OrthoDB" id="428734at2759"/>
<evidence type="ECO:0000313" key="3">
    <source>
        <dbReference type="EMBL" id="VEV54621.1"/>
    </source>
</evidence>
<dbReference type="EMBL" id="KL446955">
    <property type="protein sequence ID" value="KEG00687.1"/>
    <property type="molecule type" value="Genomic_DNA"/>
</dbReference>
<evidence type="ECO:0000313" key="2">
    <source>
        <dbReference type="EMBL" id="KEG00687.1"/>
    </source>
</evidence>
<evidence type="ECO:0000313" key="4">
    <source>
        <dbReference type="Proteomes" id="UP000030681"/>
    </source>
</evidence>
<evidence type="ECO:0000259" key="1">
    <source>
        <dbReference type="Pfam" id="PF03372"/>
    </source>
</evidence>
<gene>
    <name evidence="3" type="ORF">PVVCY_0200590</name>
    <name evidence="2" type="ORF">YYE_04518</name>
</gene>
<sequence>MYRGNKIRVGTLNIFNKFCYNNTKNVLSNSFEYANNSNRRNLLYDYLLNNSLDIVCLQEVDSFMINKINTKFQNLGFAFDFPSNYITPSASSNNCCIIYKKDFKLLSKKNFDLNESVQKHFAKYSSESQCEIQDAFLIELKKRQSLATMIILELSTSNTFIGICNCHIHWNPSYPDIKLFHTYLIIKEFYKFIENNFPDFPLIPLLLIGDFNSTPFLQSDKNLKDTSTLSGVYELITTGKLLKSHEHHPAVLRKNTTLEIYHDLIVDPFKSIFNDVNGKEPLFTNKTKLFSGCIDYIFYKGLVPLSAQIIPNDIENIESLPTQTYPSDHALLIADIFVV</sequence>
<dbReference type="PANTHER" id="PTHR12121:SF100">
    <property type="entry name" value="POLY(A)-SPECIFIC RIBONUCLEASE"/>
    <property type="match status" value="1"/>
</dbReference>
<reference evidence="2 4" key="1">
    <citation type="submission" date="2013-02" db="EMBL/GenBank/DDBJ databases">
        <title>The Genome Sequence of Plasmodium vinckei vinckei.</title>
        <authorList>
            <consortium name="The Broad Institute Genome Sequencing Platform"/>
            <consortium name="The Broad Institute Genome Sequencing Center for Infectious Disease"/>
            <person name="Neafsey D."/>
            <person name="Cheeseman I."/>
            <person name="Volkman S."/>
            <person name="Adams J."/>
            <person name="Walker B."/>
            <person name="Young S.K."/>
            <person name="Zeng Q."/>
            <person name="Gargeya S."/>
            <person name="Fitzgerald M."/>
            <person name="Haas B."/>
            <person name="Abouelleil A."/>
            <person name="Alvarado L."/>
            <person name="Arachchi H.M."/>
            <person name="Berlin A.M."/>
            <person name="Chapman S.B."/>
            <person name="Dewar J."/>
            <person name="Goldberg J."/>
            <person name="Griggs A."/>
            <person name="Gujja S."/>
            <person name="Hansen M."/>
            <person name="Howarth C."/>
            <person name="Imamovic A."/>
            <person name="Larimer J."/>
            <person name="McCowan C."/>
            <person name="Murphy C."/>
            <person name="Neiman D."/>
            <person name="Pearson M."/>
            <person name="Priest M."/>
            <person name="Roberts A."/>
            <person name="Saif S."/>
            <person name="Shea T."/>
            <person name="Sisk P."/>
            <person name="Sykes S."/>
            <person name="Wortman J."/>
            <person name="Nusbaum C."/>
            <person name="Birren B."/>
        </authorList>
    </citation>
    <scope>NUCLEOTIDE SEQUENCE [LARGE SCALE GENOMIC DNA]</scope>
    <source>
        <strain evidence="2">Vinckei</strain>
        <strain evidence="4">vinckei</strain>
    </source>
</reference>
<feature type="domain" description="Endonuclease/exonuclease/phosphatase" evidence="1">
    <location>
        <begin position="25"/>
        <end position="329"/>
    </location>
</feature>
<dbReference type="Proteomes" id="UP000030681">
    <property type="component" value="Unassembled WGS sequence"/>
</dbReference>
<dbReference type="KEGG" id="pvv:PVVCY_0200590"/>
<dbReference type="AlphaFoldDB" id="A0A081IAH9"/>
<protein>
    <submittedName>
        <fullName evidence="3">Carbon catabolite repressor protein 4, putative</fullName>
    </submittedName>
</protein>
<accession>A0A081IAH9</accession>
<dbReference type="InterPro" id="IPR036691">
    <property type="entry name" value="Endo/exonu/phosph_ase_sf"/>
</dbReference>
<dbReference type="Gene3D" id="3.60.10.10">
    <property type="entry name" value="Endonuclease/exonuclease/phosphatase"/>
    <property type="match status" value="1"/>
</dbReference>
<dbReference type="PANTHER" id="PTHR12121">
    <property type="entry name" value="CARBON CATABOLITE REPRESSOR PROTEIN 4"/>
    <property type="match status" value="1"/>
</dbReference>
<dbReference type="InterPro" id="IPR050410">
    <property type="entry name" value="CCR4/nocturin_mRNA_transcr"/>
</dbReference>
<name>A0A081IAH9_PLAVN</name>
<dbReference type="Proteomes" id="UP000290582">
    <property type="component" value="Chromosome PVVCY_02"/>
</dbReference>